<proteinExistence type="predicted"/>
<evidence type="ECO:0000313" key="16">
    <source>
        <dbReference type="EMBL" id="MBS6941825.1"/>
    </source>
</evidence>
<dbReference type="Gene3D" id="3.40.50.300">
    <property type="entry name" value="P-loop containing nucleotide triphosphate hydrolases"/>
    <property type="match status" value="1"/>
</dbReference>
<dbReference type="EMBL" id="JAGZSV010000334">
    <property type="protein sequence ID" value="MBS6941825.1"/>
    <property type="molecule type" value="Genomic_DNA"/>
</dbReference>
<keyword evidence="5" id="KW-0410">Iron transport</keyword>
<evidence type="ECO:0000256" key="6">
    <source>
        <dbReference type="ARBA" id="ARBA00022519"/>
    </source>
</evidence>
<keyword evidence="9" id="KW-1133">Transmembrane helix</keyword>
<name>A0A943V2W2_9ACTN</name>
<evidence type="ECO:0000313" key="17">
    <source>
        <dbReference type="Proteomes" id="UP000727506"/>
    </source>
</evidence>
<dbReference type="Pfam" id="PF17910">
    <property type="entry name" value="FeoB_Cyto"/>
    <property type="match status" value="1"/>
</dbReference>
<dbReference type="FunFam" id="3.40.50.300:FF:000426">
    <property type="entry name" value="Ferrous iron transport protein B"/>
    <property type="match status" value="1"/>
</dbReference>
<sequence>MANPTLHIALAGNPNCGKTTLFNLITGANGYVGNWPGVTVEKKEAPLSRDKGVLITDLPGIYSLSPYSPEERVSRDYLMSGEANVVVQVLDATNLERNLYLALQVIETGLPVVVALNMADLVEKSGDKIDVPALEKSLGCPVVMISALKNKGIEELIAAAKRTATAQRADARLAVDRAIEDVLGAVEAELPASVADDARRYYAVKLFERDAEAAGDLALSAEATARVESLVAACERDCDDDAESIITGERYGLIAHIVDGCLKKAPAKMSTSEKIDRIVTNRWLGLLIFAFIMF</sequence>
<evidence type="ECO:0000259" key="15">
    <source>
        <dbReference type="PROSITE" id="PS51711"/>
    </source>
</evidence>
<keyword evidence="8" id="KW-0547">Nucleotide-binding</keyword>
<dbReference type="NCBIfam" id="TIGR00231">
    <property type="entry name" value="small_GTP"/>
    <property type="match status" value="1"/>
</dbReference>
<evidence type="ECO:0000256" key="14">
    <source>
        <dbReference type="ARBA" id="ARBA00031200"/>
    </source>
</evidence>
<dbReference type="GO" id="GO:0015093">
    <property type="term" value="F:ferrous iron transmembrane transporter activity"/>
    <property type="evidence" value="ECO:0007669"/>
    <property type="project" value="TreeGrafter"/>
</dbReference>
<reference evidence="16" key="1">
    <citation type="submission" date="2021-02" db="EMBL/GenBank/DDBJ databases">
        <title>Infant gut strain persistence is associated with maternal origin, phylogeny, and functional potential including surface adhesion and iron acquisition.</title>
        <authorList>
            <person name="Lou Y.C."/>
        </authorList>
    </citation>
    <scope>NUCLEOTIDE SEQUENCE</scope>
    <source>
        <strain evidence="16">L2_039_000G1_dasL2_039_000G1_concoct_11</strain>
    </source>
</reference>
<organism evidence="16 17">
    <name type="scientific">Slackia piriformis</name>
    <dbReference type="NCBI Taxonomy" id="626934"/>
    <lineage>
        <taxon>Bacteria</taxon>
        <taxon>Bacillati</taxon>
        <taxon>Actinomycetota</taxon>
        <taxon>Coriobacteriia</taxon>
        <taxon>Eggerthellales</taxon>
        <taxon>Eggerthellaceae</taxon>
        <taxon>Slackia</taxon>
    </lineage>
</organism>
<dbReference type="InterPro" id="IPR006073">
    <property type="entry name" value="GTP-bd"/>
</dbReference>
<evidence type="ECO:0000256" key="10">
    <source>
        <dbReference type="ARBA" id="ARBA00023004"/>
    </source>
</evidence>
<dbReference type="InterPro" id="IPR050860">
    <property type="entry name" value="FeoB_GTPase"/>
</dbReference>
<protein>
    <recommendedName>
        <fullName evidence="2">Fe(2+) transporter FeoB</fullName>
    </recommendedName>
    <alternativeName>
        <fullName evidence="14">Ferrous iron transport protein B</fullName>
    </alternativeName>
</protein>
<dbReference type="Pfam" id="PF02421">
    <property type="entry name" value="FeoB_N"/>
    <property type="match status" value="1"/>
</dbReference>
<dbReference type="CDD" id="cd01879">
    <property type="entry name" value="FeoB"/>
    <property type="match status" value="1"/>
</dbReference>
<evidence type="ECO:0000256" key="3">
    <source>
        <dbReference type="ARBA" id="ARBA00022448"/>
    </source>
</evidence>
<evidence type="ECO:0000256" key="13">
    <source>
        <dbReference type="ARBA" id="ARBA00023136"/>
    </source>
</evidence>
<dbReference type="PANTHER" id="PTHR43185">
    <property type="entry name" value="FERROUS IRON TRANSPORT PROTEIN B"/>
    <property type="match status" value="1"/>
</dbReference>
<dbReference type="SUPFAM" id="SSF52540">
    <property type="entry name" value="P-loop containing nucleoside triphosphate hydrolases"/>
    <property type="match status" value="1"/>
</dbReference>
<accession>A0A943V2W2</accession>
<dbReference type="AlphaFoldDB" id="A0A943V2W2"/>
<dbReference type="PANTHER" id="PTHR43185:SF1">
    <property type="entry name" value="FE(2+) TRANSPORTER FEOB"/>
    <property type="match status" value="1"/>
</dbReference>
<dbReference type="GO" id="GO:0005886">
    <property type="term" value="C:plasma membrane"/>
    <property type="evidence" value="ECO:0007669"/>
    <property type="project" value="UniProtKB-SubCell"/>
</dbReference>
<keyword evidence="12" id="KW-0342">GTP-binding</keyword>
<feature type="domain" description="FeoB-type G" evidence="15">
    <location>
        <begin position="5"/>
        <end position="166"/>
    </location>
</feature>
<evidence type="ECO:0000256" key="5">
    <source>
        <dbReference type="ARBA" id="ARBA00022496"/>
    </source>
</evidence>
<evidence type="ECO:0000256" key="2">
    <source>
        <dbReference type="ARBA" id="ARBA00022371"/>
    </source>
</evidence>
<dbReference type="InterPro" id="IPR030389">
    <property type="entry name" value="G_FEOB_dom"/>
</dbReference>
<dbReference type="PRINTS" id="PR00326">
    <property type="entry name" value="GTP1OBG"/>
</dbReference>
<keyword evidence="4" id="KW-1003">Cell membrane</keyword>
<keyword evidence="6" id="KW-0997">Cell inner membrane</keyword>
<dbReference type="InterPro" id="IPR041069">
    <property type="entry name" value="FeoB_Cyto"/>
</dbReference>
<keyword evidence="13" id="KW-0472">Membrane</keyword>
<dbReference type="PROSITE" id="PS51711">
    <property type="entry name" value="G_FEOB"/>
    <property type="match status" value="1"/>
</dbReference>
<comment type="caution">
    <text evidence="16">The sequence shown here is derived from an EMBL/GenBank/DDBJ whole genome shotgun (WGS) entry which is preliminary data.</text>
</comment>
<evidence type="ECO:0000256" key="8">
    <source>
        <dbReference type="ARBA" id="ARBA00022741"/>
    </source>
</evidence>
<feature type="non-terminal residue" evidence="16">
    <location>
        <position position="294"/>
    </location>
</feature>
<keyword evidence="7" id="KW-0812">Transmembrane</keyword>
<dbReference type="GO" id="GO:0005525">
    <property type="term" value="F:GTP binding"/>
    <property type="evidence" value="ECO:0007669"/>
    <property type="project" value="UniProtKB-KW"/>
</dbReference>
<keyword evidence="11" id="KW-0406">Ion transport</keyword>
<evidence type="ECO:0000256" key="7">
    <source>
        <dbReference type="ARBA" id="ARBA00022692"/>
    </source>
</evidence>
<evidence type="ECO:0000256" key="4">
    <source>
        <dbReference type="ARBA" id="ARBA00022475"/>
    </source>
</evidence>
<evidence type="ECO:0000256" key="12">
    <source>
        <dbReference type="ARBA" id="ARBA00023134"/>
    </source>
</evidence>
<gene>
    <name evidence="16" type="ORF">KH142_10265</name>
</gene>
<keyword evidence="3" id="KW-0813">Transport</keyword>
<evidence type="ECO:0000256" key="11">
    <source>
        <dbReference type="ARBA" id="ARBA00023065"/>
    </source>
</evidence>
<evidence type="ECO:0000256" key="9">
    <source>
        <dbReference type="ARBA" id="ARBA00022989"/>
    </source>
</evidence>
<dbReference type="InterPro" id="IPR005225">
    <property type="entry name" value="Small_GTP-bd"/>
</dbReference>
<dbReference type="Gene3D" id="1.10.287.1770">
    <property type="match status" value="1"/>
</dbReference>
<evidence type="ECO:0000256" key="1">
    <source>
        <dbReference type="ARBA" id="ARBA00004429"/>
    </source>
</evidence>
<dbReference type="Proteomes" id="UP000727506">
    <property type="component" value="Unassembled WGS sequence"/>
</dbReference>
<dbReference type="InterPro" id="IPR027417">
    <property type="entry name" value="P-loop_NTPase"/>
</dbReference>
<comment type="subcellular location">
    <subcellularLocation>
        <location evidence="1">Cell inner membrane</location>
        <topology evidence="1">Multi-pass membrane protein</topology>
    </subcellularLocation>
</comment>
<keyword evidence="10" id="KW-0408">Iron</keyword>